<comment type="caution">
    <text evidence="9">The sequence shown here is derived from an EMBL/GenBank/DDBJ whole genome shotgun (WGS) entry which is preliminary data.</text>
</comment>
<dbReference type="FunFam" id="3.10.129.10:FF:000001">
    <property type="entry name" value="3-hydroxyacyl-[acyl-carrier-protein] dehydratase FabZ"/>
    <property type="match status" value="1"/>
</dbReference>
<evidence type="ECO:0000256" key="1">
    <source>
        <dbReference type="ARBA" id="ARBA00004496"/>
    </source>
</evidence>
<keyword evidence="6 8" id="KW-0456">Lyase</keyword>
<keyword evidence="4 8" id="KW-0441">Lipid A biosynthesis</keyword>
<dbReference type="InterPro" id="IPR010084">
    <property type="entry name" value="FabZ"/>
</dbReference>
<gene>
    <name evidence="8 9" type="primary">fabZ</name>
    <name evidence="9" type="ORF">ENX07_07280</name>
</gene>
<dbReference type="GO" id="GO:0009245">
    <property type="term" value="P:lipid A biosynthetic process"/>
    <property type="evidence" value="ECO:0007669"/>
    <property type="project" value="UniProtKB-UniRule"/>
</dbReference>
<dbReference type="GO" id="GO:0005737">
    <property type="term" value="C:cytoplasm"/>
    <property type="evidence" value="ECO:0007669"/>
    <property type="project" value="UniProtKB-SubCell"/>
</dbReference>
<dbReference type="CDD" id="cd01288">
    <property type="entry name" value="FabZ"/>
    <property type="match status" value="1"/>
</dbReference>
<comment type="subcellular location">
    <subcellularLocation>
        <location evidence="1 8">Cytoplasm</location>
    </subcellularLocation>
</comment>
<dbReference type="GO" id="GO:0016020">
    <property type="term" value="C:membrane"/>
    <property type="evidence" value="ECO:0007669"/>
    <property type="project" value="GOC"/>
</dbReference>
<dbReference type="PANTHER" id="PTHR30272:SF1">
    <property type="entry name" value="3-HYDROXYACYL-[ACYL-CARRIER-PROTEIN] DEHYDRATASE"/>
    <property type="match status" value="1"/>
</dbReference>
<dbReference type="SUPFAM" id="SSF54637">
    <property type="entry name" value="Thioesterase/thiol ester dehydrase-isomerase"/>
    <property type="match status" value="1"/>
</dbReference>
<organism evidence="9">
    <name type="scientific">candidate division WOR-3 bacterium</name>
    <dbReference type="NCBI Taxonomy" id="2052148"/>
    <lineage>
        <taxon>Bacteria</taxon>
        <taxon>Bacteria division WOR-3</taxon>
    </lineage>
</organism>
<reference evidence="9" key="1">
    <citation type="journal article" date="2020" name="mSystems">
        <title>Genome- and Community-Level Interaction Insights into Carbon Utilization and Element Cycling Functions of Hydrothermarchaeota in Hydrothermal Sediment.</title>
        <authorList>
            <person name="Zhou Z."/>
            <person name="Liu Y."/>
            <person name="Xu W."/>
            <person name="Pan J."/>
            <person name="Luo Z.H."/>
            <person name="Li M."/>
        </authorList>
    </citation>
    <scope>NUCLEOTIDE SEQUENCE [LARGE SCALE GENOMIC DNA]</scope>
    <source>
        <strain evidence="9">SpSt-906</strain>
    </source>
</reference>
<comment type="similarity">
    <text evidence="8">Belongs to the thioester dehydratase family. FabZ subfamily.</text>
</comment>
<dbReference type="PANTHER" id="PTHR30272">
    <property type="entry name" value="3-HYDROXYACYL-[ACYL-CARRIER-PROTEIN] DEHYDRATASE"/>
    <property type="match status" value="1"/>
</dbReference>
<dbReference type="GO" id="GO:0019171">
    <property type="term" value="F:(3R)-hydroxyacyl-[acyl-carrier-protein] dehydratase activity"/>
    <property type="evidence" value="ECO:0007669"/>
    <property type="project" value="UniProtKB-EC"/>
</dbReference>
<name>A0A7C3UVS7_UNCW3</name>
<accession>A0A7C3UVS7</accession>
<dbReference type="EMBL" id="DTMQ01000043">
    <property type="protein sequence ID" value="HGE99849.1"/>
    <property type="molecule type" value="Genomic_DNA"/>
</dbReference>
<evidence type="ECO:0000256" key="3">
    <source>
        <dbReference type="ARBA" id="ARBA00022516"/>
    </source>
</evidence>
<dbReference type="NCBIfam" id="TIGR01750">
    <property type="entry name" value="fabZ"/>
    <property type="match status" value="1"/>
</dbReference>
<proteinExistence type="inferred from homology"/>
<dbReference type="HAMAP" id="MF_00406">
    <property type="entry name" value="FabZ"/>
    <property type="match status" value="1"/>
</dbReference>
<dbReference type="GO" id="GO:0006633">
    <property type="term" value="P:fatty acid biosynthetic process"/>
    <property type="evidence" value="ECO:0007669"/>
    <property type="project" value="UniProtKB-UniRule"/>
</dbReference>
<keyword evidence="3 8" id="KW-0444">Lipid biosynthesis</keyword>
<dbReference type="Pfam" id="PF07977">
    <property type="entry name" value="FabA"/>
    <property type="match status" value="1"/>
</dbReference>
<evidence type="ECO:0000256" key="5">
    <source>
        <dbReference type="ARBA" id="ARBA00023098"/>
    </source>
</evidence>
<evidence type="ECO:0000256" key="6">
    <source>
        <dbReference type="ARBA" id="ARBA00023239"/>
    </source>
</evidence>
<evidence type="ECO:0000313" key="9">
    <source>
        <dbReference type="EMBL" id="HGE99849.1"/>
    </source>
</evidence>
<dbReference type="InterPro" id="IPR029069">
    <property type="entry name" value="HotDog_dom_sf"/>
</dbReference>
<keyword evidence="2 8" id="KW-0963">Cytoplasm</keyword>
<comment type="function">
    <text evidence="7 8">Involved in unsaturated fatty acids biosynthesis. Catalyzes the dehydration of short chain beta-hydroxyacyl-ACPs and long chain saturated and unsaturated beta-hydroxyacyl-ACPs.</text>
</comment>
<dbReference type="InterPro" id="IPR013114">
    <property type="entry name" value="FabA_FabZ"/>
</dbReference>
<keyword evidence="5 8" id="KW-0443">Lipid metabolism</keyword>
<dbReference type="NCBIfam" id="NF000582">
    <property type="entry name" value="PRK00006.1"/>
    <property type="match status" value="1"/>
</dbReference>
<evidence type="ECO:0000256" key="7">
    <source>
        <dbReference type="ARBA" id="ARBA00025049"/>
    </source>
</evidence>
<dbReference type="Gene3D" id="3.10.129.10">
    <property type="entry name" value="Hotdog Thioesterase"/>
    <property type="match status" value="1"/>
</dbReference>
<evidence type="ECO:0000256" key="8">
    <source>
        <dbReference type="HAMAP-Rule" id="MF_00406"/>
    </source>
</evidence>
<dbReference type="EC" id="4.2.1.59" evidence="8"/>
<comment type="catalytic activity">
    <reaction evidence="8">
        <text>a (3R)-hydroxyacyl-[ACP] = a (2E)-enoyl-[ACP] + H2O</text>
        <dbReference type="Rhea" id="RHEA:13097"/>
        <dbReference type="Rhea" id="RHEA-COMP:9925"/>
        <dbReference type="Rhea" id="RHEA-COMP:9945"/>
        <dbReference type="ChEBI" id="CHEBI:15377"/>
        <dbReference type="ChEBI" id="CHEBI:78784"/>
        <dbReference type="ChEBI" id="CHEBI:78827"/>
        <dbReference type="EC" id="4.2.1.59"/>
    </reaction>
</comment>
<evidence type="ECO:0000256" key="4">
    <source>
        <dbReference type="ARBA" id="ARBA00022556"/>
    </source>
</evidence>
<feature type="active site" evidence="8">
    <location>
        <position position="46"/>
    </location>
</feature>
<dbReference type="AlphaFoldDB" id="A0A7C3UVS7"/>
<protein>
    <recommendedName>
        <fullName evidence="8">3-hydroxyacyl-[acyl-carrier-protein] dehydratase FabZ</fullName>
        <ecNumber evidence="8">4.2.1.59</ecNumber>
    </recommendedName>
    <alternativeName>
        <fullName evidence="8">(3R)-hydroxymyristoyl-[acyl-carrier-protein] dehydratase</fullName>
        <shortName evidence="8">(3R)-hydroxymyristoyl-ACP dehydrase</shortName>
    </alternativeName>
    <alternativeName>
        <fullName evidence="8">Beta-hydroxyacyl-ACP dehydratase</fullName>
    </alternativeName>
</protein>
<sequence length="143" mass="16434">MESNEIKNILPHRYPFLLVDRVIRREENSITAIKNVTINEPFFAGHFPDFPLMPGVLLCEALAQTAGILLLGALSPKERENKLPLFLGLDKVRFRRMVRPGDTLEIECRLIQKKGNIFRFQGEIRVEKEFALTGEILLGFKEK</sequence>
<evidence type="ECO:0000256" key="2">
    <source>
        <dbReference type="ARBA" id="ARBA00022490"/>
    </source>
</evidence>